<keyword evidence="1" id="KW-0378">Hydrolase</keyword>
<reference evidence="1" key="1">
    <citation type="journal article" date="2019" name="Sci. Rep.">
        <title>Draft genome of Tanacetum cinerariifolium, the natural source of mosquito coil.</title>
        <authorList>
            <person name="Yamashiro T."/>
            <person name="Shiraishi A."/>
            <person name="Satake H."/>
            <person name="Nakayama K."/>
        </authorList>
    </citation>
    <scope>NUCLEOTIDE SEQUENCE</scope>
</reference>
<protein>
    <submittedName>
        <fullName evidence="1">DNA helicase</fullName>
    </submittedName>
</protein>
<comment type="caution">
    <text evidence="1">The sequence shown here is derived from an EMBL/GenBank/DDBJ whole genome shotgun (WGS) entry which is preliminary data.</text>
</comment>
<gene>
    <name evidence="1" type="ORF">Tci_580457</name>
</gene>
<dbReference type="AlphaFoldDB" id="A0A699J3Q8"/>
<evidence type="ECO:0000313" key="1">
    <source>
        <dbReference type="EMBL" id="GFA08485.1"/>
    </source>
</evidence>
<accession>A0A699J3Q8</accession>
<keyword evidence="1" id="KW-0347">Helicase</keyword>
<sequence length="194" mass="22110">MNAQLTSGVAPGIAARSTSSPLTKYVARGFQRQSKLESVVSNPTKKKMTLTGWLDYNYNNTYDIHLTYWNFPSEYVGNGTDNYWRRRLYKNVSFIGRMSYVHPASVGDEEDEVEKVGRSRPIGRDQANRKMKAGSSATNAFDVESLGKMIATEYVMDVDSYDLQKRQKVSDLLRIKEKELYEFGNSTFGKLSKR</sequence>
<keyword evidence="1" id="KW-0547">Nucleotide-binding</keyword>
<proteinExistence type="predicted"/>
<dbReference type="GO" id="GO:0004386">
    <property type="term" value="F:helicase activity"/>
    <property type="evidence" value="ECO:0007669"/>
    <property type="project" value="UniProtKB-KW"/>
</dbReference>
<keyword evidence="1" id="KW-0067">ATP-binding</keyword>
<organism evidence="1">
    <name type="scientific">Tanacetum cinerariifolium</name>
    <name type="common">Dalmatian daisy</name>
    <name type="synonym">Chrysanthemum cinerariifolium</name>
    <dbReference type="NCBI Taxonomy" id="118510"/>
    <lineage>
        <taxon>Eukaryota</taxon>
        <taxon>Viridiplantae</taxon>
        <taxon>Streptophyta</taxon>
        <taxon>Embryophyta</taxon>
        <taxon>Tracheophyta</taxon>
        <taxon>Spermatophyta</taxon>
        <taxon>Magnoliopsida</taxon>
        <taxon>eudicotyledons</taxon>
        <taxon>Gunneridae</taxon>
        <taxon>Pentapetalae</taxon>
        <taxon>asterids</taxon>
        <taxon>campanulids</taxon>
        <taxon>Asterales</taxon>
        <taxon>Asteraceae</taxon>
        <taxon>Asteroideae</taxon>
        <taxon>Anthemideae</taxon>
        <taxon>Anthemidinae</taxon>
        <taxon>Tanacetum</taxon>
    </lineage>
</organism>
<name>A0A699J3Q8_TANCI</name>
<dbReference type="EMBL" id="BKCJ010366586">
    <property type="protein sequence ID" value="GFA08485.1"/>
    <property type="molecule type" value="Genomic_DNA"/>
</dbReference>